<accession>I5AXB5</accession>
<reference evidence="1 2" key="1">
    <citation type="submission" date="2010-08" db="EMBL/GenBank/DDBJ databases">
        <authorList>
            <consortium name="US DOE Joint Genome Institute (JGI-PGF)"/>
            <person name="Lucas S."/>
            <person name="Copeland A."/>
            <person name="Lapidus A."/>
            <person name="Cheng J.-F."/>
            <person name="Bruce D."/>
            <person name="Goodwin L."/>
            <person name="Pitluck S."/>
            <person name="Land M.L."/>
            <person name="Hauser L."/>
            <person name="Chang Y.-J."/>
            <person name="Anderson I.J."/>
            <person name="Johnson E."/>
            <person name="Mulhopadhyay B."/>
            <person name="Kyrpides N."/>
            <person name="Woyke T.J."/>
        </authorList>
    </citation>
    <scope>NUCLEOTIDE SEQUENCE [LARGE SCALE GENOMIC DNA]</scope>
    <source>
        <strain evidence="1 2">6</strain>
    </source>
</reference>
<sequence>MTVEEARKIAEAFDENHNPSEEDVFMFTEAMNFLIEENHNPRDMMHLGGYYYEIRHFDLALKYYEMAATYDYDPAYECLGYIWYYGRTGERNYEKAFGYFSRLMEKGDPVSTYKIADMYRNGYFVDKDQTKYEQMIETLYPKVKDMNNVFDPVPEVFTRLARIRTSQGRPEDAVNLYLYAKDFLAQRIRYNAFFGNLNIMKWLIDDLYELIEFDEDFFDFFDLYYLLKSPHRISFMYEDGEHKLESLVEGDECVVCFDGKWFHSRDDFFKSGCIGNTKLTAVYNDLYGFEVE</sequence>
<dbReference type="HOGENOM" id="CLU_952303_0_0_9"/>
<dbReference type="SUPFAM" id="SSF81901">
    <property type="entry name" value="HCP-like"/>
    <property type="match status" value="1"/>
</dbReference>
<protein>
    <submittedName>
        <fullName evidence="1">Sel1 repeat protein</fullName>
    </submittedName>
</protein>
<evidence type="ECO:0000313" key="2">
    <source>
        <dbReference type="Proteomes" id="UP000005753"/>
    </source>
</evidence>
<dbReference type="Proteomes" id="UP000005753">
    <property type="component" value="Chromosome"/>
</dbReference>
<dbReference type="InterPro" id="IPR052945">
    <property type="entry name" value="Mitotic_Regulator"/>
</dbReference>
<reference evidence="1 2" key="2">
    <citation type="submission" date="2012-02" db="EMBL/GenBank/DDBJ databases">
        <title>Improved High-Quality Draft sequence of Eubacterium cellulosolvens 6.</title>
        <authorList>
            <consortium name="US DOE Joint Genome Institute"/>
            <person name="Lucas S."/>
            <person name="Han J."/>
            <person name="Lapidus A."/>
            <person name="Cheng J.-F."/>
            <person name="Goodwin L."/>
            <person name="Pitluck S."/>
            <person name="Peters L."/>
            <person name="Mikhailova N."/>
            <person name="Gu W."/>
            <person name="Detter J.C."/>
            <person name="Han C."/>
            <person name="Tapia R."/>
            <person name="Land M."/>
            <person name="Hauser L."/>
            <person name="Kyrpides N."/>
            <person name="Ivanova N."/>
            <person name="Pagani I."/>
            <person name="Johnson E."/>
            <person name="Mukhopadhyay B."/>
            <person name="Anderson I."/>
            <person name="Woyke T."/>
        </authorList>
    </citation>
    <scope>NUCLEOTIDE SEQUENCE [LARGE SCALE GENOMIC DNA]</scope>
    <source>
        <strain evidence="1 2">6</strain>
    </source>
</reference>
<dbReference type="PANTHER" id="PTHR43628:SF1">
    <property type="entry name" value="CHITIN SYNTHASE REGULATORY FACTOR 2-RELATED"/>
    <property type="match status" value="1"/>
</dbReference>
<dbReference type="AlphaFoldDB" id="I5AXB5"/>
<organism evidence="1 2">
    <name type="scientific">Eubacterium cellulosolvens (strain ATCC 43171 / JCM 9499 / 6)</name>
    <name type="common">Cillobacterium cellulosolvens</name>
    <dbReference type="NCBI Taxonomy" id="633697"/>
    <lineage>
        <taxon>Bacteria</taxon>
        <taxon>Bacillati</taxon>
        <taxon>Bacillota</taxon>
        <taxon>Clostridia</taxon>
        <taxon>Eubacteriales</taxon>
        <taxon>Eubacteriaceae</taxon>
        <taxon>Eubacterium</taxon>
    </lineage>
</organism>
<evidence type="ECO:0000313" key="1">
    <source>
        <dbReference type="EMBL" id="EIM58438.1"/>
    </source>
</evidence>
<proteinExistence type="predicted"/>
<gene>
    <name evidence="1" type="ORF">EubceDRAFT1_2736</name>
</gene>
<dbReference type="OrthoDB" id="7056571at2"/>
<keyword evidence="2" id="KW-1185">Reference proteome</keyword>
<dbReference type="InterPro" id="IPR011990">
    <property type="entry name" value="TPR-like_helical_dom_sf"/>
</dbReference>
<dbReference type="EMBL" id="CM001487">
    <property type="protein sequence ID" value="EIM58438.1"/>
    <property type="molecule type" value="Genomic_DNA"/>
</dbReference>
<dbReference type="STRING" id="633697.EubceDRAFT1_2736"/>
<name>I5AXB5_EUBC6</name>
<dbReference type="Gene3D" id="1.25.40.10">
    <property type="entry name" value="Tetratricopeptide repeat domain"/>
    <property type="match status" value="1"/>
</dbReference>
<dbReference type="eggNOG" id="COG0790">
    <property type="taxonomic scope" value="Bacteria"/>
</dbReference>
<dbReference type="PANTHER" id="PTHR43628">
    <property type="entry name" value="ACTIVATOR OF C KINASE PROTEIN 1-RELATED"/>
    <property type="match status" value="1"/>
</dbReference>